<gene>
    <name evidence="2" type="ORF">SAMN05421546_0239</name>
</gene>
<feature type="domain" description="DUF4166" evidence="1">
    <location>
        <begin position="17"/>
        <end position="173"/>
    </location>
</feature>
<dbReference type="OrthoDB" id="528778at2"/>
<evidence type="ECO:0000259" key="1">
    <source>
        <dbReference type="Pfam" id="PF13761"/>
    </source>
</evidence>
<dbReference type="InterPro" id="IPR025311">
    <property type="entry name" value="DUF4166"/>
</dbReference>
<dbReference type="STRING" id="1604334.SAMN05421546_0239"/>
<evidence type="ECO:0000313" key="3">
    <source>
        <dbReference type="Proteomes" id="UP000241788"/>
    </source>
</evidence>
<reference evidence="3" key="1">
    <citation type="submission" date="2017-01" db="EMBL/GenBank/DDBJ databases">
        <authorList>
            <person name="Varghese N."/>
            <person name="Submissions S."/>
        </authorList>
    </citation>
    <scope>NUCLEOTIDE SEQUENCE [LARGE SCALE GENOMIC DNA]</scope>
    <source>
        <strain evidence="3">UM1</strain>
    </source>
</reference>
<organism evidence="2 3">
    <name type="scientific">Solilutibacter tolerans</name>
    <dbReference type="NCBI Taxonomy" id="1604334"/>
    <lineage>
        <taxon>Bacteria</taxon>
        <taxon>Pseudomonadati</taxon>
        <taxon>Pseudomonadota</taxon>
        <taxon>Gammaproteobacteria</taxon>
        <taxon>Lysobacterales</taxon>
        <taxon>Lysobacteraceae</taxon>
        <taxon>Solilutibacter</taxon>
    </lineage>
</organism>
<protein>
    <recommendedName>
        <fullName evidence="1">DUF4166 domain-containing protein</fullName>
    </recommendedName>
</protein>
<name>A0A1N6NF93_9GAMM</name>
<dbReference type="Proteomes" id="UP000241788">
    <property type="component" value="Unassembled WGS sequence"/>
</dbReference>
<evidence type="ECO:0000313" key="2">
    <source>
        <dbReference type="EMBL" id="SIP90765.1"/>
    </source>
</evidence>
<sequence>MTPTLFQRLLGAEFYHLSPQVKALHSQSGQFVWRGLSTIERGNGLLARLACSVARLPPSMREVPVSVAFTCDNARETWQRSFNGVPMYSRLALDAGRLHERLGLMSFRFRLYRIGADLHWVAEEAKFLGLIPLPAFWCEGMRCREFASDGRYCFMVEARLPWFGQLIHYQGWLMPDDGKPAD</sequence>
<accession>A0A1N6NF93</accession>
<dbReference type="RefSeq" id="WP_076584647.1">
    <property type="nucleotide sequence ID" value="NZ_FTLW01000001.1"/>
</dbReference>
<dbReference type="Pfam" id="PF13761">
    <property type="entry name" value="DUF4166"/>
    <property type="match status" value="1"/>
</dbReference>
<dbReference type="EMBL" id="FTLW01000001">
    <property type="protein sequence ID" value="SIP90765.1"/>
    <property type="molecule type" value="Genomic_DNA"/>
</dbReference>
<proteinExistence type="predicted"/>
<dbReference type="AlphaFoldDB" id="A0A1N6NF93"/>
<keyword evidence="3" id="KW-1185">Reference proteome</keyword>